<reference evidence="2 3" key="1">
    <citation type="submission" date="2019-02" db="EMBL/GenBank/DDBJ databases">
        <title>Pedobacter sp. RP-1-13 sp. nov., isolated from Arctic soil.</title>
        <authorList>
            <person name="Dahal R.H."/>
        </authorList>
    </citation>
    <scope>NUCLEOTIDE SEQUENCE [LARGE SCALE GENOMIC DNA]</scope>
    <source>
        <strain evidence="2 3">RP-1-13</strain>
    </source>
</reference>
<dbReference type="Proteomes" id="UP000292884">
    <property type="component" value="Unassembled WGS sequence"/>
</dbReference>
<accession>A0A4R0MJ33</accession>
<evidence type="ECO:0000256" key="1">
    <source>
        <dbReference type="SAM" id="SignalP"/>
    </source>
</evidence>
<gene>
    <name evidence="2" type="ORF">EZ428_23155</name>
</gene>
<dbReference type="RefSeq" id="WP_131555716.1">
    <property type="nucleotide sequence ID" value="NZ_SJSK01000009.1"/>
</dbReference>
<dbReference type="OrthoDB" id="766269at2"/>
<keyword evidence="3" id="KW-1185">Reference proteome</keyword>
<feature type="signal peptide" evidence="1">
    <location>
        <begin position="1"/>
        <end position="21"/>
    </location>
</feature>
<evidence type="ECO:0008006" key="4">
    <source>
        <dbReference type="Google" id="ProtNLM"/>
    </source>
</evidence>
<organism evidence="2 3">
    <name type="scientific">Pedobacter frigiditerrae</name>
    <dbReference type="NCBI Taxonomy" id="2530452"/>
    <lineage>
        <taxon>Bacteria</taxon>
        <taxon>Pseudomonadati</taxon>
        <taxon>Bacteroidota</taxon>
        <taxon>Sphingobacteriia</taxon>
        <taxon>Sphingobacteriales</taxon>
        <taxon>Sphingobacteriaceae</taxon>
        <taxon>Pedobacter</taxon>
    </lineage>
</organism>
<dbReference type="AlphaFoldDB" id="A0A4R0MJ33"/>
<protein>
    <recommendedName>
        <fullName evidence="4">Outer membrane protein beta-barrel domain-containing protein</fullName>
    </recommendedName>
</protein>
<proteinExistence type="predicted"/>
<evidence type="ECO:0000313" key="2">
    <source>
        <dbReference type="EMBL" id="TCC86611.1"/>
    </source>
</evidence>
<comment type="caution">
    <text evidence="2">The sequence shown here is derived from an EMBL/GenBank/DDBJ whole genome shotgun (WGS) entry which is preliminary data.</text>
</comment>
<feature type="chain" id="PRO_5020687459" description="Outer membrane protein beta-barrel domain-containing protein" evidence="1">
    <location>
        <begin position="22"/>
        <end position="192"/>
    </location>
</feature>
<keyword evidence="1" id="KW-0732">Signal</keyword>
<sequence>MKTKILIISVIAILLSESSFSQKPDFSGFNNLYLGFELGKSKSYDNYVNVGIWAQYDHNYLKIAISDARDNRSEEQKLLKGEDDESHITTPGLTDFGLIYGKTYTLLKRHQFQFGTGVSVVAKTIPDEEFNRAKQPYYLPRFNEEIAIGLPAELRYSFQFNKGIGINASWRGNANGVKSYGNFSFGASIGMF</sequence>
<dbReference type="EMBL" id="SJSK01000009">
    <property type="protein sequence ID" value="TCC86611.1"/>
    <property type="molecule type" value="Genomic_DNA"/>
</dbReference>
<name>A0A4R0MJ33_9SPHI</name>
<evidence type="ECO:0000313" key="3">
    <source>
        <dbReference type="Proteomes" id="UP000292884"/>
    </source>
</evidence>